<proteinExistence type="predicted"/>
<dbReference type="Pfam" id="PF13489">
    <property type="entry name" value="Methyltransf_23"/>
    <property type="match status" value="1"/>
</dbReference>
<sequence length="204" mass="23814">MRNISELVKRELAFFPELGVGHYPVPKDRPYDGDYFAKYQKMADTEMGRKLTQARVDLVRRYYTGPVTDVGIGCGQFVEAINGKGYDVNPRGVEWLINRGAYHDIYAHKCKALTFWDVLEHIDIPENAIKQATEWVFVSVPIFTDSSHILRSRHFRKDEHIWYWTHYGLLRWFDDNGFLCAENNTIESNLGRDGIGTYAFFRNH</sequence>
<evidence type="ECO:0000313" key="2">
    <source>
        <dbReference type="Proteomes" id="UP000502005"/>
    </source>
</evidence>
<dbReference type="AlphaFoldDB" id="A0A6B9GAT6"/>
<dbReference type="RefSeq" id="WP_208715710.1">
    <property type="nucleotide sequence ID" value="NZ_CP024768.1"/>
</dbReference>
<accession>A0A6B9GAT6</accession>
<dbReference type="SUPFAM" id="SSF53335">
    <property type="entry name" value="S-adenosyl-L-methionine-dependent methyltransferases"/>
    <property type="match status" value="1"/>
</dbReference>
<gene>
    <name evidence="1" type="ORF">CUN67_12890</name>
</gene>
<dbReference type="Gene3D" id="3.40.50.150">
    <property type="entry name" value="Vaccinia Virus protein VP39"/>
    <property type="match status" value="1"/>
</dbReference>
<organism evidence="1 2">
    <name type="scientific">Pantoea cypripedii</name>
    <name type="common">Pectobacterium cypripedii</name>
    <name type="synonym">Erwinia cypripedii</name>
    <dbReference type="NCBI Taxonomy" id="55209"/>
    <lineage>
        <taxon>Bacteria</taxon>
        <taxon>Pseudomonadati</taxon>
        <taxon>Pseudomonadota</taxon>
        <taxon>Gammaproteobacteria</taxon>
        <taxon>Enterobacterales</taxon>
        <taxon>Erwiniaceae</taxon>
        <taxon>Pantoea</taxon>
    </lineage>
</organism>
<evidence type="ECO:0008006" key="3">
    <source>
        <dbReference type="Google" id="ProtNLM"/>
    </source>
</evidence>
<reference evidence="1 2" key="1">
    <citation type="submission" date="2017-11" db="EMBL/GenBank/DDBJ databases">
        <title>Genome sequence of Pantoea cypripedii NE1.</title>
        <authorList>
            <person name="Nascimento F.X."/>
        </authorList>
    </citation>
    <scope>NUCLEOTIDE SEQUENCE [LARGE SCALE GENOMIC DNA]</scope>
    <source>
        <strain evidence="1 2">NE1</strain>
    </source>
</reference>
<evidence type="ECO:0000313" key="1">
    <source>
        <dbReference type="EMBL" id="QGY29775.1"/>
    </source>
</evidence>
<name>A0A6B9GAT6_PANCY</name>
<dbReference type="Proteomes" id="UP000502005">
    <property type="component" value="Chromosome"/>
</dbReference>
<dbReference type="InterPro" id="IPR029063">
    <property type="entry name" value="SAM-dependent_MTases_sf"/>
</dbReference>
<dbReference type="EMBL" id="CP024768">
    <property type="protein sequence ID" value="QGY29775.1"/>
    <property type="molecule type" value="Genomic_DNA"/>
</dbReference>
<protein>
    <recommendedName>
        <fullName evidence="3">Methyltransferase type 11</fullName>
    </recommendedName>
</protein>